<dbReference type="Gene3D" id="3.20.20.150">
    <property type="entry name" value="Divalent-metal-dependent TIM barrel enzymes"/>
    <property type="match status" value="1"/>
</dbReference>
<dbReference type="FunFam" id="3.20.20.150:FF:000001">
    <property type="entry name" value="Probable endonuclease 4"/>
    <property type="match status" value="1"/>
</dbReference>
<comment type="similarity">
    <text evidence="1 7">Belongs to the AP endonuclease 2 family.</text>
</comment>
<dbReference type="GO" id="GO:0008833">
    <property type="term" value="F:deoxyribonuclease IV (phage-T4-induced) activity"/>
    <property type="evidence" value="ECO:0007669"/>
    <property type="project" value="UniProtKB-UniRule"/>
</dbReference>
<keyword evidence="10" id="KW-1185">Reference proteome</keyword>
<dbReference type="GO" id="GO:0008270">
    <property type="term" value="F:zinc ion binding"/>
    <property type="evidence" value="ECO:0007669"/>
    <property type="project" value="UniProtKB-UniRule"/>
</dbReference>
<feature type="domain" description="Xylose isomerase-like TIM barrel" evidence="8">
    <location>
        <begin position="20"/>
        <end position="276"/>
    </location>
</feature>
<keyword evidence="7 9" id="KW-0255">Endonuclease</keyword>
<evidence type="ECO:0000313" key="10">
    <source>
        <dbReference type="Proteomes" id="UP000222056"/>
    </source>
</evidence>
<keyword evidence="6 7" id="KW-0234">DNA repair</keyword>
<dbReference type="GO" id="GO:0003677">
    <property type="term" value="F:DNA binding"/>
    <property type="evidence" value="ECO:0007669"/>
    <property type="project" value="InterPro"/>
</dbReference>
<feature type="binding site" evidence="7">
    <location>
        <position position="66"/>
    </location>
    <ligand>
        <name>Zn(2+)</name>
        <dbReference type="ChEBI" id="CHEBI:29105"/>
        <label>1</label>
    </ligand>
</feature>
<feature type="binding site" evidence="7">
    <location>
        <position position="106"/>
    </location>
    <ligand>
        <name>Zn(2+)</name>
        <dbReference type="ChEBI" id="CHEBI:29105"/>
        <label>1</label>
    </ligand>
</feature>
<dbReference type="PANTHER" id="PTHR21445:SF0">
    <property type="entry name" value="APURINIC-APYRIMIDINIC ENDONUCLEASE"/>
    <property type="match status" value="1"/>
</dbReference>
<dbReference type="PROSITE" id="PS00731">
    <property type="entry name" value="AP_NUCLEASE_F2_3"/>
    <property type="match status" value="1"/>
</dbReference>
<evidence type="ECO:0000256" key="4">
    <source>
        <dbReference type="ARBA" id="ARBA00022801"/>
    </source>
</evidence>
<feature type="binding site" evidence="7">
    <location>
        <position position="141"/>
    </location>
    <ligand>
        <name>Zn(2+)</name>
        <dbReference type="ChEBI" id="CHEBI:29105"/>
        <label>1</label>
    </ligand>
</feature>
<comment type="function">
    <text evidence="7">Endonuclease IV plays a role in DNA repair. It cleaves phosphodiester bonds at apurinic or apyrimidinic (AP) sites, generating a 3'-hydroxyl group and a 5'-terminal sugar phosphate.</text>
</comment>
<protein>
    <recommendedName>
        <fullName evidence="7">Probable endonuclease 4</fullName>
        <ecNumber evidence="7">3.1.21.2</ecNumber>
    </recommendedName>
    <alternativeName>
        <fullName evidence="7">Endodeoxyribonuclease IV</fullName>
    </alternativeName>
    <alternativeName>
        <fullName evidence="7">Endonuclease IV</fullName>
    </alternativeName>
</protein>
<evidence type="ECO:0000256" key="6">
    <source>
        <dbReference type="ARBA" id="ARBA00023204"/>
    </source>
</evidence>
<evidence type="ECO:0000256" key="5">
    <source>
        <dbReference type="ARBA" id="ARBA00022833"/>
    </source>
</evidence>
<dbReference type="PANTHER" id="PTHR21445">
    <property type="entry name" value="ENDONUCLEASE IV ENDODEOXYRIBONUCLEASE IV"/>
    <property type="match status" value="1"/>
</dbReference>
<dbReference type="AlphaFoldDB" id="A0A1H6FZ48"/>
<comment type="cofactor">
    <cofactor evidence="7">
        <name>Zn(2+)</name>
        <dbReference type="ChEBI" id="CHEBI:29105"/>
    </cofactor>
    <text evidence="7">Binds 3 Zn(2+) ions.</text>
</comment>
<gene>
    <name evidence="7" type="primary">nfo</name>
    <name evidence="9" type="ORF">SAMN02745716_1803</name>
</gene>
<keyword evidence="4 7" id="KW-0378">Hydrolase</keyword>
<accession>A0A1H6FZ48</accession>
<feature type="binding site" evidence="7">
    <location>
        <position position="175"/>
    </location>
    <ligand>
        <name>Zn(2+)</name>
        <dbReference type="ChEBI" id="CHEBI:29105"/>
        <label>2</label>
    </ligand>
</feature>
<keyword evidence="2 7" id="KW-0479">Metal-binding</keyword>
<feature type="binding site" evidence="7">
    <location>
        <position position="141"/>
    </location>
    <ligand>
        <name>Zn(2+)</name>
        <dbReference type="ChEBI" id="CHEBI:29105"/>
        <label>2</label>
    </ligand>
</feature>
<reference evidence="10" key="1">
    <citation type="submission" date="2016-10" db="EMBL/GenBank/DDBJ databases">
        <authorList>
            <person name="Varghese N."/>
            <person name="Submissions S."/>
        </authorList>
    </citation>
    <scope>NUCLEOTIDE SEQUENCE [LARGE SCALE GENOMIC DNA]</scope>
    <source>
        <strain evidence="10">ATCC 35263</strain>
    </source>
</reference>
<dbReference type="HAMAP" id="MF_00152">
    <property type="entry name" value="Nfo"/>
    <property type="match status" value="1"/>
</dbReference>
<feature type="binding site" evidence="7">
    <location>
        <position position="257"/>
    </location>
    <ligand>
        <name>Zn(2+)</name>
        <dbReference type="ChEBI" id="CHEBI:29105"/>
        <label>2</label>
    </ligand>
</feature>
<dbReference type="GO" id="GO:0008081">
    <property type="term" value="F:phosphoric diester hydrolase activity"/>
    <property type="evidence" value="ECO:0007669"/>
    <property type="project" value="TreeGrafter"/>
</dbReference>
<dbReference type="Proteomes" id="UP000222056">
    <property type="component" value="Unassembled WGS sequence"/>
</dbReference>
<dbReference type="PROSITE" id="PS00729">
    <property type="entry name" value="AP_NUCLEASE_F2_1"/>
    <property type="match status" value="1"/>
</dbReference>
<dbReference type="InterPro" id="IPR001719">
    <property type="entry name" value="AP_endonuc_2"/>
</dbReference>
<organism evidence="9 10">
    <name type="scientific">Thermoleophilum album</name>
    <dbReference type="NCBI Taxonomy" id="29539"/>
    <lineage>
        <taxon>Bacteria</taxon>
        <taxon>Bacillati</taxon>
        <taxon>Actinomycetota</taxon>
        <taxon>Thermoleophilia</taxon>
        <taxon>Thermoleophilales</taxon>
        <taxon>Thermoleophilaceae</taxon>
        <taxon>Thermoleophilum</taxon>
    </lineage>
</organism>
<dbReference type="SMART" id="SM00518">
    <property type="entry name" value="AP2Ec"/>
    <property type="match status" value="1"/>
</dbReference>
<dbReference type="STRING" id="29539.SAMN02745716_1803"/>
<evidence type="ECO:0000256" key="3">
    <source>
        <dbReference type="ARBA" id="ARBA00022763"/>
    </source>
</evidence>
<dbReference type="EMBL" id="FNWJ01000002">
    <property type="protein sequence ID" value="SEH14985.1"/>
    <property type="molecule type" value="Genomic_DNA"/>
</dbReference>
<feature type="binding site" evidence="7">
    <location>
        <position position="178"/>
    </location>
    <ligand>
        <name>Zn(2+)</name>
        <dbReference type="ChEBI" id="CHEBI:29105"/>
        <label>3</label>
    </ligand>
</feature>
<keyword evidence="7" id="KW-0540">Nuclease</keyword>
<dbReference type="CDD" id="cd00019">
    <property type="entry name" value="AP2Ec"/>
    <property type="match status" value="1"/>
</dbReference>
<comment type="catalytic activity">
    <reaction evidence="7">
        <text>Endonucleolytic cleavage to 5'-phosphooligonucleotide end-products.</text>
        <dbReference type="EC" id="3.1.21.2"/>
    </reaction>
</comment>
<evidence type="ECO:0000259" key="8">
    <source>
        <dbReference type="Pfam" id="PF01261"/>
    </source>
</evidence>
<name>A0A1H6FZ48_THEAL</name>
<dbReference type="GO" id="GO:0006284">
    <property type="term" value="P:base-excision repair"/>
    <property type="evidence" value="ECO:0007669"/>
    <property type="project" value="TreeGrafter"/>
</dbReference>
<evidence type="ECO:0000256" key="2">
    <source>
        <dbReference type="ARBA" id="ARBA00022723"/>
    </source>
</evidence>
<feature type="binding site" evidence="7">
    <location>
        <position position="227"/>
    </location>
    <ligand>
        <name>Zn(2+)</name>
        <dbReference type="ChEBI" id="CHEBI:29105"/>
        <label>3</label>
    </ligand>
</feature>
<dbReference type="PROSITE" id="PS51432">
    <property type="entry name" value="AP_NUCLEASE_F2_4"/>
    <property type="match status" value="1"/>
</dbReference>
<dbReference type="InterPro" id="IPR036237">
    <property type="entry name" value="Xyl_isomerase-like_sf"/>
</dbReference>
<dbReference type="InterPro" id="IPR013022">
    <property type="entry name" value="Xyl_isomerase-like_TIM-brl"/>
</dbReference>
<keyword evidence="5 7" id="KW-0862">Zinc</keyword>
<sequence length="294" mass="31610">MLIGAHVSTAGGLVKAWERGRELGCDAIQVFNQSPRQWRPTAWKDEDIARFRELLADGPVRAVVIHAVYLLNCAAADRELWEKSVASLVHSLRMGDAIGAVGVVLHPGSARGEPIAEAHARVGEALRRALAESEQCPILLEDTAGAGETIGRDFGELARLLELAGGDGRLGICLDSCHLLASGYDVRDAERLAAVLDECDRLIGLDRLRCLHVNDSREPLGSNRDRHAPLGTGELGVEGCAAFLAEPRFEGLPAIFEGPGVAGKAPVAEDVKTMRELRARGLERRRALQTRDAG</sequence>
<dbReference type="InterPro" id="IPR018246">
    <property type="entry name" value="AP_endonuc_F2_Zn_BS"/>
</dbReference>
<evidence type="ECO:0000256" key="7">
    <source>
        <dbReference type="HAMAP-Rule" id="MF_00152"/>
    </source>
</evidence>
<dbReference type="GO" id="GO:0003906">
    <property type="term" value="F:DNA-(apurinic or apyrimidinic site) endonuclease activity"/>
    <property type="evidence" value="ECO:0007669"/>
    <property type="project" value="TreeGrafter"/>
</dbReference>
<feature type="binding site" evidence="7">
    <location>
        <position position="225"/>
    </location>
    <ligand>
        <name>Zn(2+)</name>
        <dbReference type="ChEBI" id="CHEBI:29105"/>
        <label>3</label>
    </ligand>
</feature>
<dbReference type="RefSeq" id="WP_093118302.1">
    <property type="nucleotide sequence ID" value="NZ_FNWJ01000002.1"/>
</dbReference>
<dbReference type="SUPFAM" id="SSF51658">
    <property type="entry name" value="Xylose isomerase-like"/>
    <property type="match status" value="1"/>
</dbReference>
<keyword evidence="3 7" id="KW-0227">DNA damage</keyword>
<evidence type="ECO:0000313" key="9">
    <source>
        <dbReference type="EMBL" id="SEH14985.1"/>
    </source>
</evidence>
<feature type="binding site" evidence="7">
    <location>
        <position position="212"/>
    </location>
    <ligand>
        <name>Zn(2+)</name>
        <dbReference type="ChEBI" id="CHEBI:29105"/>
        <label>2</label>
    </ligand>
</feature>
<proteinExistence type="inferred from homology"/>
<dbReference type="OrthoDB" id="9805666at2"/>
<dbReference type="EC" id="3.1.21.2" evidence="7"/>
<dbReference type="Pfam" id="PF01261">
    <property type="entry name" value="AP_endonuc_2"/>
    <property type="match status" value="1"/>
</dbReference>
<dbReference type="NCBIfam" id="TIGR00587">
    <property type="entry name" value="nfo"/>
    <property type="match status" value="1"/>
</dbReference>
<evidence type="ECO:0000256" key="1">
    <source>
        <dbReference type="ARBA" id="ARBA00005340"/>
    </source>
</evidence>